<dbReference type="CDD" id="cd00093">
    <property type="entry name" value="HTH_XRE"/>
    <property type="match status" value="1"/>
</dbReference>
<dbReference type="AlphaFoldDB" id="A0A7D5H6C8"/>
<evidence type="ECO:0000256" key="3">
    <source>
        <dbReference type="ARBA" id="ARBA00023163"/>
    </source>
</evidence>
<dbReference type="SMART" id="SM00530">
    <property type="entry name" value="HTH_XRE"/>
    <property type="match status" value="1"/>
</dbReference>
<dbReference type="EMBL" id="CP056030">
    <property type="protein sequence ID" value="QKZ04204.1"/>
    <property type="molecule type" value="Genomic_DNA"/>
</dbReference>
<dbReference type="PROSITE" id="PS50943">
    <property type="entry name" value="HTH_CROC1"/>
    <property type="match status" value="1"/>
</dbReference>
<dbReference type="InterPro" id="IPR010982">
    <property type="entry name" value="Lambda_DNA-bd_dom_sf"/>
</dbReference>
<gene>
    <name evidence="5" type="ORF">HWQ56_10580</name>
</gene>
<evidence type="ECO:0000313" key="6">
    <source>
        <dbReference type="Proteomes" id="UP000509568"/>
    </source>
</evidence>
<keyword evidence="6" id="KW-1185">Reference proteome</keyword>
<sequence>MPAKQPSLRYIGRQLAQLRHARQLTQEDLGERLEIGAEAVSRLERGLVDLSVTKLLQLADIFQCSAAELLVAISPRAQDQAQTFATLLDKLSAEDRQFALDSVERLAAHLARK</sequence>
<reference evidence="5 6" key="1">
    <citation type="submission" date="2020-06" db="EMBL/GenBank/DDBJ databases">
        <title>Pseudomonas eucalypticola sp. nov., an endophyte of Eucalyptus dunnii leaves with biocontrol ability of eucalyptus leaf blight.</title>
        <authorList>
            <person name="Liu Y."/>
            <person name="Song Z."/>
            <person name="Zeng H."/>
            <person name="Lu M."/>
            <person name="Wang X."/>
            <person name="Lian X."/>
            <person name="Zhang Q."/>
        </authorList>
    </citation>
    <scope>NUCLEOTIDE SEQUENCE [LARGE SCALE GENOMIC DNA]</scope>
    <source>
        <strain evidence="5 6">NP-1</strain>
    </source>
</reference>
<dbReference type="PANTHER" id="PTHR46797:SF23">
    <property type="entry name" value="HTH-TYPE TRANSCRIPTIONAL REGULATOR SUTR"/>
    <property type="match status" value="1"/>
</dbReference>
<dbReference type="PANTHER" id="PTHR46797">
    <property type="entry name" value="HTH-TYPE TRANSCRIPTIONAL REGULATOR"/>
    <property type="match status" value="1"/>
</dbReference>
<keyword evidence="2" id="KW-0238">DNA-binding</keyword>
<dbReference type="Proteomes" id="UP000509568">
    <property type="component" value="Chromosome"/>
</dbReference>
<evidence type="ECO:0000256" key="2">
    <source>
        <dbReference type="ARBA" id="ARBA00023125"/>
    </source>
</evidence>
<protein>
    <submittedName>
        <fullName evidence="5">Helix-turn-helix transcriptional regulator</fullName>
    </submittedName>
</protein>
<accession>A0A7D5H6C8</accession>
<dbReference type="InterPro" id="IPR001387">
    <property type="entry name" value="Cro/C1-type_HTH"/>
</dbReference>
<keyword evidence="1" id="KW-0805">Transcription regulation</keyword>
<dbReference type="SUPFAM" id="SSF47413">
    <property type="entry name" value="lambda repressor-like DNA-binding domains"/>
    <property type="match status" value="1"/>
</dbReference>
<feature type="domain" description="HTH cro/C1-type" evidence="4">
    <location>
        <begin position="15"/>
        <end position="69"/>
    </location>
</feature>
<dbReference type="GO" id="GO:0005829">
    <property type="term" value="C:cytosol"/>
    <property type="evidence" value="ECO:0007669"/>
    <property type="project" value="TreeGrafter"/>
</dbReference>
<dbReference type="KEGG" id="pez:HWQ56_10580"/>
<evidence type="ECO:0000259" key="4">
    <source>
        <dbReference type="PROSITE" id="PS50943"/>
    </source>
</evidence>
<dbReference type="InterPro" id="IPR050807">
    <property type="entry name" value="TransReg_Diox_bact_type"/>
</dbReference>
<organism evidence="5 6">
    <name type="scientific">Pseudomonas eucalypticola</name>
    <dbReference type="NCBI Taxonomy" id="2599595"/>
    <lineage>
        <taxon>Bacteria</taxon>
        <taxon>Pseudomonadati</taxon>
        <taxon>Pseudomonadota</taxon>
        <taxon>Gammaproteobacteria</taxon>
        <taxon>Pseudomonadales</taxon>
        <taxon>Pseudomonadaceae</taxon>
        <taxon>Pseudomonas</taxon>
    </lineage>
</organism>
<name>A0A7D5H6C8_9PSED</name>
<dbReference type="GO" id="GO:0003677">
    <property type="term" value="F:DNA binding"/>
    <property type="evidence" value="ECO:0007669"/>
    <property type="project" value="UniProtKB-KW"/>
</dbReference>
<dbReference type="GO" id="GO:0003700">
    <property type="term" value="F:DNA-binding transcription factor activity"/>
    <property type="evidence" value="ECO:0007669"/>
    <property type="project" value="TreeGrafter"/>
</dbReference>
<dbReference type="Gene3D" id="1.10.260.40">
    <property type="entry name" value="lambda repressor-like DNA-binding domains"/>
    <property type="match status" value="1"/>
</dbReference>
<proteinExistence type="predicted"/>
<evidence type="ECO:0000256" key="1">
    <source>
        <dbReference type="ARBA" id="ARBA00023015"/>
    </source>
</evidence>
<keyword evidence="3" id="KW-0804">Transcription</keyword>
<evidence type="ECO:0000313" key="5">
    <source>
        <dbReference type="EMBL" id="QKZ04204.1"/>
    </source>
</evidence>
<dbReference type="RefSeq" id="WP_176570422.1">
    <property type="nucleotide sequence ID" value="NZ_CP056030.1"/>
</dbReference>
<dbReference type="Pfam" id="PF13560">
    <property type="entry name" value="HTH_31"/>
    <property type="match status" value="1"/>
</dbReference>